<evidence type="ECO:0000256" key="10">
    <source>
        <dbReference type="ARBA" id="ARBA00022723"/>
    </source>
</evidence>
<dbReference type="PROSITE" id="PS50109">
    <property type="entry name" value="HIS_KIN"/>
    <property type="match status" value="1"/>
</dbReference>
<comment type="caution">
    <text evidence="21">The sequence shown here is derived from an EMBL/GenBank/DDBJ whole genome shotgun (WGS) entry which is preliminary data.</text>
</comment>
<comment type="catalytic activity">
    <reaction evidence="1">
        <text>ATP + protein L-histidine = ADP + protein N-phospho-L-histidine.</text>
        <dbReference type="EC" id="2.7.13.3"/>
    </reaction>
</comment>
<keyword evidence="14" id="KW-0408">Iron</keyword>
<protein>
    <recommendedName>
        <fullName evidence="5">Oxygen sensor histidine kinase NreB</fullName>
        <ecNumber evidence="4">2.7.13.3</ecNumber>
    </recommendedName>
    <alternativeName>
        <fullName evidence="18">Nitrogen regulation protein B</fullName>
    </alternativeName>
</protein>
<dbReference type="SUPFAM" id="SSF48452">
    <property type="entry name" value="TPR-like"/>
    <property type="match status" value="1"/>
</dbReference>
<dbReference type="Proteomes" id="UP000245670">
    <property type="component" value="Unassembled WGS sequence"/>
</dbReference>
<dbReference type="Gene3D" id="1.20.5.1930">
    <property type="match status" value="1"/>
</dbReference>
<evidence type="ECO:0000256" key="3">
    <source>
        <dbReference type="ARBA" id="ARBA00004496"/>
    </source>
</evidence>
<keyword evidence="13" id="KW-0067">ATP-binding</keyword>
<dbReference type="AlphaFoldDB" id="A0A2U2J7I6"/>
<evidence type="ECO:0000256" key="7">
    <source>
        <dbReference type="ARBA" id="ARBA00022490"/>
    </source>
</evidence>
<evidence type="ECO:0000256" key="2">
    <source>
        <dbReference type="ARBA" id="ARBA00001966"/>
    </source>
</evidence>
<evidence type="ECO:0000256" key="1">
    <source>
        <dbReference type="ARBA" id="ARBA00000085"/>
    </source>
</evidence>
<keyword evidence="6" id="KW-0004">4Fe-4S</keyword>
<name>A0A2U2J7I6_9FLAO</name>
<dbReference type="CDD" id="cd16917">
    <property type="entry name" value="HATPase_UhpB-NarQ-NarX-like"/>
    <property type="match status" value="1"/>
</dbReference>
<feature type="coiled-coil region" evidence="19">
    <location>
        <begin position="326"/>
        <end position="401"/>
    </location>
</feature>
<keyword evidence="9" id="KW-0808">Transferase</keyword>
<evidence type="ECO:0000256" key="12">
    <source>
        <dbReference type="ARBA" id="ARBA00022777"/>
    </source>
</evidence>
<dbReference type="Pfam" id="PF07730">
    <property type="entry name" value="HisKA_3"/>
    <property type="match status" value="1"/>
</dbReference>
<keyword evidence="16" id="KW-0411">Iron-sulfur</keyword>
<dbReference type="GO" id="GO:0000155">
    <property type="term" value="F:phosphorelay sensor kinase activity"/>
    <property type="evidence" value="ECO:0007669"/>
    <property type="project" value="InterPro"/>
</dbReference>
<keyword evidence="22" id="KW-1185">Reference proteome</keyword>
<keyword evidence="11" id="KW-0547">Nucleotide-binding</keyword>
<proteinExistence type="predicted"/>
<dbReference type="EC" id="2.7.13.3" evidence="4"/>
<keyword evidence="15" id="KW-0902">Two-component regulatory system</keyword>
<evidence type="ECO:0000256" key="8">
    <source>
        <dbReference type="ARBA" id="ARBA00022553"/>
    </source>
</evidence>
<keyword evidence="10" id="KW-0479">Metal-binding</keyword>
<dbReference type="PRINTS" id="PR00344">
    <property type="entry name" value="BCTRLSENSOR"/>
</dbReference>
<evidence type="ECO:0000256" key="4">
    <source>
        <dbReference type="ARBA" id="ARBA00012438"/>
    </source>
</evidence>
<evidence type="ECO:0000256" key="14">
    <source>
        <dbReference type="ARBA" id="ARBA00023004"/>
    </source>
</evidence>
<dbReference type="SUPFAM" id="SSF55874">
    <property type="entry name" value="ATPase domain of HSP90 chaperone/DNA topoisomerase II/histidine kinase"/>
    <property type="match status" value="1"/>
</dbReference>
<dbReference type="EMBL" id="QFFG01000006">
    <property type="protein sequence ID" value="PWG04303.1"/>
    <property type="molecule type" value="Genomic_DNA"/>
</dbReference>
<dbReference type="Pfam" id="PF02518">
    <property type="entry name" value="HATPase_c"/>
    <property type="match status" value="1"/>
</dbReference>
<evidence type="ECO:0000259" key="20">
    <source>
        <dbReference type="PROSITE" id="PS50109"/>
    </source>
</evidence>
<gene>
    <name evidence="21" type="ORF">DIS07_12905</name>
</gene>
<evidence type="ECO:0000256" key="9">
    <source>
        <dbReference type="ARBA" id="ARBA00022679"/>
    </source>
</evidence>
<keyword evidence="7" id="KW-0963">Cytoplasm</keyword>
<organism evidence="21 22">
    <name type="scientific">Polaribacter aquimarinus</name>
    <dbReference type="NCBI Taxonomy" id="2100726"/>
    <lineage>
        <taxon>Bacteria</taxon>
        <taxon>Pseudomonadati</taxon>
        <taxon>Bacteroidota</taxon>
        <taxon>Flavobacteriia</taxon>
        <taxon>Flavobacteriales</taxon>
        <taxon>Flavobacteriaceae</taxon>
    </lineage>
</organism>
<comment type="subcellular location">
    <subcellularLocation>
        <location evidence="3">Cytoplasm</location>
    </subcellularLocation>
</comment>
<evidence type="ECO:0000313" key="21">
    <source>
        <dbReference type="EMBL" id="PWG04303.1"/>
    </source>
</evidence>
<evidence type="ECO:0000256" key="5">
    <source>
        <dbReference type="ARBA" id="ARBA00017322"/>
    </source>
</evidence>
<dbReference type="Gene3D" id="3.30.565.10">
    <property type="entry name" value="Histidine kinase-like ATPase, C-terminal domain"/>
    <property type="match status" value="1"/>
</dbReference>
<evidence type="ECO:0000256" key="13">
    <source>
        <dbReference type="ARBA" id="ARBA00022840"/>
    </source>
</evidence>
<dbReference type="PANTHER" id="PTHR24421">
    <property type="entry name" value="NITRATE/NITRITE SENSOR PROTEIN NARX-RELATED"/>
    <property type="match status" value="1"/>
</dbReference>
<feature type="domain" description="Histidine kinase" evidence="20">
    <location>
        <begin position="536"/>
        <end position="622"/>
    </location>
</feature>
<dbReference type="Gene3D" id="1.25.40.10">
    <property type="entry name" value="Tetratricopeptide repeat domain"/>
    <property type="match status" value="1"/>
</dbReference>
<comment type="cofactor">
    <cofactor evidence="2">
        <name>[4Fe-4S] cluster</name>
        <dbReference type="ChEBI" id="CHEBI:49883"/>
    </cofactor>
</comment>
<dbReference type="PANTHER" id="PTHR24421:SF10">
    <property type="entry name" value="NITRATE_NITRITE SENSOR PROTEIN NARQ"/>
    <property type="match status" value="1"/>
</dbReference>
<dbReference type="InterPro" id="IPR011712">
    <property type="entry name" value="Sig_transdc_His_kin_sub3_dim/P"/>
</dbReference>
<evidence type="ECO:0000313" key="22">
    <source>
        <dbReference type="Proteomes" id="UP000245670"/>
    </source>
</evidence>
<dbReference type="InterPro" id="IPR011990">
    <property type="entry name" value="TPR-like_helical_dom_sf"/>
</dbReference>
<dbReference type="GO" id="GO:0051539">
    <property type="term" value="F:4 iron, 4 sulfur cluster binding"/>
    <property type="evidence" value="ECO:0007669"/>
    <property type="project" value="UniProtKB-KW"/>
</dbReference>
<dbReference type="InterPro" id="IPR050482">
    <property type="entry name" value="Sensor_HK_TwoCompSys"/>
</dbReference>
<dbReference type="GO" id="GO:0046983">
    <property type="term" value="F:protein dimerization activity"/>
    <property type="evidence" value="ECO:0007669"/>
    <property type="project" value="InterPro"/>
</dbReference>
<dbReference type="SMART" id="SM00387">
    <property type="entry name" value="HATPase_c"/>
    <property type="match status" value="1"/>
</dbReference>
<dbReference type="RefSeq" id="WP_109405673.1">
    <property type="nucleotide sequence ID" value="NZ_QFFG01000006.1"/>
</dbReference>
<reference evidence="21 22" key="1">
    <citation type="submission" date="2018-05" db="EMBL/GenBank/DDBJ databases">
        <title>Polaribacter aquimarinus sp. nov., isolated from sediment in a sediment of sea.</title>
        <authorList>
            <person name="Lu D."/>
        </authorList>
    </citation>
    <scope>NUCLEOTIDE SEQUENCE [LARGE SCALE GENOMIC DNA]</scope>
    <source>
        <strain evidence="21 22">ZY113</strain>
    </source>
</reference>
<evidence type="ECO:0000256" key="17">
    <source>
        <dbReference type="ARBA" id="ARBA00024827"/>
    </source>
</evidence>
<dbReference type="OrthoDB" id="9760839at2"/>
<sequence>MKYIFFVLIPFFLFSFKGKYEEKDIFNNFLIEVYNLNYDKATEKALSIKNEELKILCLDLVKIKFYAGQKRFTLKNVIIPKKNDTKIIYLISRGYYYLYTTPYDIKSFELFSEAYVLAKKNKNTLLLRLTLVAILDVYYNEIYKSNNECLFYLNELKKNSLIPADNYYYYLHFIHLKLRSVTDNVNLNKGFLKSFSKIMSNFDENHPFYADYYSSLGILLKLDNKTNESRIMFQKAINISKKHFYLEHILFRSHIHLSELYRKNNNYLESEKQLDHAAKHINDSDSLSSEYYLNIYKSFIYYDRKKYRRAYDYLKESSIQLAKLDYKNNISEIAKLDKKYKTAEKEKEILIERQNNKQNRNLLIGSVLFIALGGTIATLTLQNSKRKRKLAEQQKALETQKNLTLIKEQEITTINAMVDGQEKERKRIAEDLHDNLGSVLATLKLHFENLKINKNKKKIDQDKLFDKTENLIDEAYLKVRRIAHAKNAGVIANQGLLVAIQMMAKKISSADKIHIEVIDYGLDKRLENSLEITVFRIIQELITNIIKHANATKASINISLYDKNLNVIVEDNGTGFNASKIKSENGIGINSIKTRIKHLKGSFTVDSTIGKGSSIIIDIPII</sequence>
<evidence type="ECO:0000256" key="11">
    <source>
        <dbReference type="ARBA" id="ARBA00022741"/>
    </source>
</evidence>
<evidence type="ECO:0000256" key="6">
    <source>
        <dbReference type="ARBA" id="ARBA00022485"/>
    </source>
</evidence>
<dbReference type="GO" id="GO:0046872">
    <property type="term" value="F:metal ion binding"/>
    <property type="evidence" value="ECO:0007669"/>
    <property type="project" value="UniProtKB-KW"/>
</dbReference>
<dbReference type="InterPro" id="IPR003594">
    <property type="entry name" value="HATPase_dom"/>
</dbReference>
<accession>A0A2U2J7I6</accession>
<comment type="function">
    <text evidence="17">Member of the two-component regulatory system NreB/NreC involved in the control of dissimilatory nitrate/nitrite reduction in response to oxygen. NreB functions as a direct oxygen sensor histidine kinase which is autophosphorylated, in the absence of oxygen, probably at the conserved histidine residue, and transfers its phosphate group probably to a conserved aspartate residue of NreC. NreB/NreC activates the expression of the nitrate (narGHJI) and nitrite (nir) reductase operons, as well as the putative nitrate transporter gene narT.</text>
</comment>
<dbReference type="InterPro" id="IPR004358">
    <property type="entry name" value="Sig_transdc_His_kin-like_C"/>
</dbReference>
<evidence type="ECO:0000256" key="19">
    <source>
        <dbReference type="SAM" id="Coils"/>
    </source>
</evidence>
<keyword evidence="8" id="KW-0597">Phosphoprotein</keyword>
<dbReference type="GO" id="GO:0016020">
    <property type="term" value="C:membrane"/>
    <property type="evidence" value="ECO:0007669"/>
    <property type="project" value="InterPro"/>
</dbReference>
<keyword evidence="12" id="KW-0418">Kinase</keyword>
<evidence type="ECO:0000256" key="16">
    <source>
        <dbReference type="ARBA" id="ARBA00023014"/>
    </source>
</evidence>
<keyword evidence="19" id="KW-0175">Coiled coil</keyword>
<dbReference type="InterPro" id="IPR036890">
    <property type="entry name" value="HATPase_C_sf"/>
</dbReference>
<evidence type="ECO:0000256" key="15">
    <source>
        <dbReference type="ARBA" id="ARBA00023012"/>
    </source>
</evidence>
<evidence type="ECO:0000256" key="18">
    <source>
        <dbReference type="ARBA" id="ARBA00030800"/>
    </source>
</evidence>
<dbReference type="GO" id="GO:0005524">
    <property type="term" value="F:ATP binding"/>
    <property type="evidence" value="ECO:0007669"/>
    <property type="project" value="UniProtKB-KW"/>
</dbReference>
<dbReference type="GO" id="GO:0005737">
    <property type="term" value="C:cytoplasm"/>
    <property type="evidence" value="ECO:0007669"/>
    <property type="project" value="UniProtKB-SubCell"/>
</dbReference>
<dbReference type="InterPro" id="IPR005467">
    <property type="entry name" value="His_kinase_dom"/>
</dbReference>